<organism evidence="1 2">
    <name type="scientific">Colletotrichum abscissum</name>
    <dbReference type="NCBI Taxonomy" id="1671311"/>
    <lineage>
        <taxon>Eukaryota</taxon>
        <taxon>Fungi</taxon>
        <taxon>Dikarya</taxon>
        <taxon>Ascomycota</taxon>
        <taxon>Pezizomycotina</taxon>
        <taxon>Sordariomycetes</taxon>
        <taxon>Hypocreomycetidae</taxon>
        <taxon>Glomerellales</taxon>
        <taxon>Glomerellaceae</taxon>
        <taxon>Colletotrichum</taxon>
        <taxon>Colletotrichum acutatum species complex</taxon>
    </lineage>
</organism>
<dbReference type="EMBL" id="SDAQ01000210">
    <property type="protein sequence ID" value="KAI3530165.1"/>
    <property type="molecule type" value="Genomic_DNA"/>
</dbReference>
<evidence type="ECO:0000313" key="2">
    <source>
        <dbReference type="Proteomes" id="UP001056436"/>
    </source>
</evidence>
<dbReference type="Proteomes" id="UP001056436">
    <property type="component" value="Unassembled WGS sequence"/>
</dbReference>
<accession>A0A9Q0AY27</accession>
<dbReference type="OrthoDB" id="4833365at2759"/>
<evidence type="ECO:0000313" key="1">
    <source>
        <dbReference type="EMBL" id="KAI3530165.1"/>
    </source>
</evidence>
<name>A0A9Q0AY27_9PEZI</name>
<proteinExistence type="predicted"/>
<sequence length="105" mass="11801">MAPRKKKSVPTDPNTKFANIQDIKRAQEDSGDRLVSPSRLAGVELARDKFDCIIVAVEDSYLIECSWWRCFETIMLRGPKGVGRLITYAPNEWSLGVGFVERVGV</sequence>
<keyword evidence="2" id="KW-1185">Reference proteome</keyword>
<reference evidence="1" key="1">
    <citation type="submission" date="2019-01" db="EMBL/GenBank/DDBJ databases">
        <title>Colletotrichum abscissum LGMF1257.</title>
        <authorList>
            <person name="Baroncelli R."/>
        </authorList>
    </citation>
    <scope>NUCLEOTIDE SEQUENCE</scope>
    <source>
        <strain evidence="1">Ca142</strain>
    </source>
</reference>
<comment type="caution">
    <text evidence="1">The sequence shown here is derived from an EMBL/GenBank/DDBJ whole genome shotgun (WGS) entry which is preliminary data.</text>
</comment>
<protein>
    <submittedName>
        <fullName evidence="1">Transposase</fullName>
    </submittedName>
</protein>
<gene>
    <name evidence="1" type="ORF">CABS02_14613</name>
</gene>
<dbReference type="AlphaFoldDB" id="A0A9Q0AY27"/>